<accession>A0ABX2TEV7</accession>
<dbReference type="Pfam" id="PF00440">
    <property type="entry name" value="TetR_N"/>
    <property type="match status" value="1"/>
</dbReference>
<evidence type="ECO:0000256" key="3">
    <source>
        <dbReference type="ARBA" id="ARBA00023163"/>
    </source>
</evidence>
<dbReference type="Gene3D" id="1.10.357.10">
    <property type="entry name" value="Tetracycline Repressor, domain 2"/>
    <property type="match status" value="1"/>
</dbReference>
<name>A0ABX2TEV7_9PROT</name>
<dbReference type="SUPFAM" id="SSF48498">
    <property type="entry name" value="Tetracyclin repressor-like, C-terminal domain"/>
    <property type="match status" value="1"/>
</dbReference>
<dbReference type="InterPro" id="IPR009057">
    <property type="entry name" value="Homeodomain-like_sf"/>
</dbReference>
<keyword evidence="3" id="KW-0804">Transcription</keyword>
<sequence>MATDPSPRWRRRKEARPQEITAAALELFAERGFAASRLDDVAARAGISKGTLYLYFPNKEELFKAVVRDAVVATIDEAERLAGSFSGGSFELLEMVVRRLAGRIVGTRAGVIPKLILAEAGNFPELARFYHDEVARRGFATVAAVLRRGIERGEFRPVDARAMVPVIIGPLLLASLWKSTFEPVAAEPLDLAALLDTHLDHLRRSLAADAPKGGPP</sequence>
<dbReference type="InterPro" id="IPR036271">
    <property type="entry name" value="Tet_transcr_reg_TetR-rel_C_sf"/>
</dbReference>
<dbReference type="InterPro" id="IPR050109">
    <property type="entry name" value="HTH-type_TetR-like_transc_reg"/>
</dbReference>
<keyword evidence="7" id="KW-1185">Reference proteome</keyword>
<dbReference type="EMBL" id="JABFDB010000013">
    <property type="protein sequence ID" value="NYZ21698.1"/>
    <property type="molecule type" value="Genomic_DNA"/>
</dbReference>
<evidence type="ECO:0000256" key="2">
    <source>
        <dbReference type="ARBA" id="ARBA00023125"/>
    </source>
</evidence>
<dbReference type="SUPFAM" id="SSF46689">
    <property type="entry name" value="Homeodomain-like"/>
    <property type="match status" value="1"/>
</dbReference>
<dbReference type="InterPro" id="IPR011075">
    <property type="entry name" value="TetR_C"/>
</dbReference>
<keyword evidence="1" id="KW-0805">Transcription regulation</keyword>
<dbReference type="PRINTS" id="PR00455">
    <property type="entry name" value="HTHTETR"/>
</dbReference>
<evidence type="ECO:0000259" key="5">
    <source>
        <dbReference type="PROSITE" id="PS50977"/>
    </source>
</evidence>
<evidence type="ECO:0000256" key="4">
    <source>
        <dbReference type="PROSITE-ProRule" id="PRU00335"/>
    </source>
</evidence>
<dbReference type="PANTHER" id="PTHR30055">
    <property type="entry name" value="HTH-TYPE TRANSCRIPTIONAL REGULATOR RUTR"/>
    <property type="match status" value="1"/>
</dbReference>
<feature type="DNA-binding region" description="H-T-H motif" evidence="4">
    <location>
        <begin position="37"/>
        <end position="56"/>
    </location>
</feature>
<evidence type="ECO:0000313" key="7">
    <source>
        <dbReference type="Proteomes" id="UP000584642"/>
    </source>
</evidence>
<proteinExistence type="predicted"/>
<reference evidence="6 7" key="1">
    <citation type="submission" date="2020-05" db="EMBL/GenBank/DDBJ databases">
        <title>Azospirillum oleiclasticum sp. nov, a nitrogen-fixing and heavy crude oil-emulsifying bacterium isolated from the crude oil of Yumen Oilfield.</title>
        <authorList>
            <person name="Wu D."/>
            <person name="Cai M."/>
            <person name="Zhang X."/>
        </authorList>
    </citation>
    <scope>NUCLEOTIDE SEQUENCE [LARGE SCALE GENOMIC DNA]</scope>
    <source>
        <strain evidence="6 7">ROY-1-1-2</strain>
    </source>
</reference>
<organism evidence="6 7">
    <name type="scientific">Azospirillum oleiclasticum</name>
    <dbReference type="NCBI Taxonomy" id="2735135"/>
    <lineage>
        <taxon>Bacteria</taxon>
        <taxon>Pseudomonadati</taxon>
        <taxon>Pseudomonadota</taxon>
        <taxon>Alphaproteobacteria</taxon>
        <taxon>Rhodospirillales</taxon>
        <taxon>Azospirillaceae</taxon>
        <taxon>Azospirillum</taxon>
    </lineage>
</organism>
<dbReference type="InterPro" id="IPR001647">
    <property type="entry name" value="HTH_TetR"/>
</dbReference>
<keyword evidence="2 4" id="KW-0238">DNA-binding</keyword>
<dbReference type="Proteomes" id="UP000584642">
    <property type="component" value="Unassembled WGS sequence"/>
</dbReference>
<dbReference type="RefSeq" id="WP_180283476.1">
    <property type="nucleotide sequence ID" value="NZ_JABFDB010000013.1"/>
</dbReference>
<dbReference type="PROSITE" id="PS50977">
    <property type="entry name" value="HTH_TETR_2"/>
    <property type="match status" value="1"/>
</dbReference>
<evidence type="ECO:0000313" key="6">
    <source>
        <dbReference type="EMBL" id="NYZ21698.1"/>
    </source>
</evidence>
<protein>
    <submittedName>
        <fullName evidence="6">TetR/AcrR family transcriptional regulator</fullName>
    </submittedName>
</protein>
<evidence type="ECO:0000256" key="1">
    <source>
        <dbReference type="ARBA" id="ARBA00023015"/>
    </source>
</evidence>
<dbReference type="Pfam" id="PF16859">
    <property type="entry name" value="TetR_C_11"/>
    <property type="match status" value="1"/>
</dbReference>
<feature type="domain" description="HTH tetR-type" evidence="5">
    <location>
        <begin position="14"/>
        <end position="74"/>
    </location>
</feature>
<comment type="caution">
    <text evidence="6">The sequence shown here is derived from an EMBL/GenBank/DDBJ whole genome shotgun (WGS) entry which is preliminary data.</text>
</comment>
<dbReference type="PANTHER" id="PTHR30055:SF223">
    <property type="entry name" value="HTH-TYPE TRANSCRIPTIONAL REGULATOR UIDR"/>
    <property type="match status" value="1"/>
</dbReference>
<gene>
    <name evidence="6" type="ORF">HND93_18445</name>
</gene>